<protein>
    <submittedName>
        <fullName evidence="1">Uncharacterized protein</fullName>
    </submittedName>
</protein>
<accession>A0A1N6WRY3</accession>
<keyword evidence="2" id="KW-1185">Reference proteome</keyword>
<organism evidence="1 2">
    <name type="scientific">Pontibacter lucknowensis</name>
    <dbReference type="NCBI Taxonomy" id="1077936"/>
    <lineage>
        <taxon>Bacteria</taxon>
        <taxon>Pseudomonadati</taxon>
        <taxon>Bacteroidota</taxon>
        <taxon>Cytophagia</taxon>
        <taxon>Cytophagales</taxon>
        <taxon>Hymenobacteraceae</taxon>
        <taxon>Pontibacter</taxon>
    </lineage>
</organism>
<dbReference type="STRING" id="1077936.SAMN05421545_1720"/>
<sequence>MFGNYESVLLYLSKYDKDNKLYHQKYQYDPVKKHDNGNRTGLNEGSIAELFEKKKNEVFKVRGIFN</sequence>
<evidence type="ECO:0000313" key="1">
    <source>
        <dbReference type="EMBL" id="SIQ92805.1"/>
    </source>
</evidence>
<dbReference type="EMBL" id="FTNM01000002">
    <property type="protein sequence ID" value="SIQ92805.1"/>
    <property type="molecule type" value="Genomic_DNA"/>
</dbReference>
<dbReference type="AlphaFoldDB" id="A0A1N6WRY3"/>
<reference evidence="2" key="1">
    <citation type="submission" date="2017-01" db="EMBL/GenBank/DDBJ databases">
        <authorList>
            <person name="Varghese N."/>
            <person name="Submissions S."/>
        </authorList>
    </citation>
    <scope>NUCLEOTIDE SEQUENCE [LARGE SCALE GENOMIC DNA]</scope>
    <source>
        <strain evidence="2">DM9</strain>
    </source>
</reference>
<proteinExistence type="predicted"/>
<gene>
    <name evidence="1" type="ORF">SAMN05421545_1720</name>
</gene>
<evidence type="ECO:0000313" key="2">
    <source>
        <dbReference type="Proteomes" id="UP000185924"/>
    </source>
</evidence>
<name>A0A1N6WRY3_9BACT</name>
<dbReference type="Proteomes" id="UP000185924">
    <property type="component" value="Unassembled WGS sequence"/>
</dbReference>